<dbReference type="GO" id="GO:2000009">
    <property type="term" value="P:negative regulation of protein localization to cell surface"/>
    <property type="evidence" value="ECO:0007669"/>
    <property type="project" value="TreeGrafter"/>
</dbReference>
<dbReference type="PANTHER" id="PTHR16528">
    <property type="entry name" value="GOLGI-ASSOCIATED PDZ AND COILED-COIL MOTIF-CONTAINING"/>
    <property type="match status" value="1"/>
</dbReference>
<accession>A0A1D2MMB7</accession>
<dbReference type="InterPro" id="IPR001478">
    <property type="entry name" value="PDZ"/>
</dbReference>
<reference evidence="2 3" key="1">
    <citation type="journal article" date="2016" name="Genome Biol. Evol.">
        <title>Gene Family Evolution Reflects Adaptation to Soil Environmental Stressors in the Genome of the Collembolan Orchesella cincta.</title>
        <authorList>
            <person name="Faddeeva-Vakhrusheva A."/>
            <person name="Derks M.F."/>
            <person name="Anvar S.Y."/>
            <person name="Agamennone V."/>
            <person name="Suring W."/>
            <person name="Smit S."/>
            <person name="van Straalen N.M."/>
            <person name="Roelofs D."/>
        </authorList>
    </citation>
    <scope>NUCLEOTIDE SEQUENCE [LARGE SCALE GENOMIC DNA]</scope>
    <source>
        <tissue evidence="2">Mixed pool</tissue>
    </source>
</reference>
<dbReference type="AlphaFoldDB" id="A0A1D2MMB7"/>
<gene>
    <name evidence="2" type="ORF">Ocin01_12662</name>
</gene>
<dbReference type="GO" id="GO:0005794">
    <property type="term" value="C:Golgi apparatus"/>
    <property type="evidence" value="ECO:0007669"/>
    <property type="project" value="InterPro"/>
</dbReference>
<dbReference type="InterPro" id="IPR038879">
    <property type="entry name" value="GOPC"/>
</dbReference>
<keyword evidence="3" id="KW-1185">Reference proteome</keyword>
<sequence length="116" mass="12824">MRKREVTIQRVDGVLGISVRGGAEHSLPLIVSRLIPGSPAALCKQIYIGDAVIASKQLYCILPTLQHDNKNVLNARKAACNPNCTRLLIAGIRQVCLFGHYTVNIIFSFVQRNVRK</sequence>
<dbReference type="PANTHER" id="PTHR16528:SF2">
    <property type="entry name" value="GOLGI-ASSOCIATED PDZ AND COILED-COIL MOTIF-CONTAINING PROTEIN"/>
    <property type="match status" value="1"/>
</dbReference>
<dbReference type="GO" id="GO:0030140">
    <property type="term" value="C:trans-Golgi network transport vesicle"/>
    <property type="evidence" value="ECO:0007669"/>
    <property type="project" value="TreeGrafter"/>
</dbReference>
<dbReference type="GO" id="GO:0016020">
    <property type="term" value="C:membrane"/>
    <property type="evidence" value="ECO:0007669"/>
    <property type="project" value="TreeGrafter"/>
</dbReference>
<comment type="caution">
    <text evidence="2">The sequence shown here is derived from an EMBL/GenBank/DDBJ whole genome shotgun (WGS) entry which is preliminary data.</text>
</comment>
<dbReference type="Pfam" id="PF00595">
    <property type="entry name" value="PDZ"/>
    <property type="match status" value="1"/>
</dbReference>
<evidence type="ECO:0000259" key="1">
    <source>
        <dbReference type="PROSITE" id="PS50106"/>
    </source>
</evidence>
<dbReference type="SUPFAM" id="SSF50156">
    <property type="entry name" value="PDZ domain-like"/>
    <property type="match status" value="1"/>
</dbReference>
<organism evidence="2 3">
    <name type="scientific">Orchesella cincta</name>
    <name type="common">Springtail</name>
    <name type="synonym">Podura cincta</name>
    <dbReference type="NCBI Taxonomy" id="48709"/>
    <lineage>
        <taxon>Eukaryota</taxon>
        <taxon>Metazoa</taxon>
        <taxon>Ecdysozoa</taxon>
        <taxon>Arthropoda</taxon>
        <taxon>Hexapoda</taxon>
        <taxon>Collembola</taxon>
        <taxon>Entomobryomorpha</taxon>
        <taxon>Entomobryoidea</taxon>
        <taxon>Orchesellidae</taxon>
        <taxon>Orchesellinae</taxon>
        <taxon>Orchesella</taxon>
    </lineage>
</organism>
<name>A0A1D2MMB7_ORCCI</name>
<evidence type="ECO:0000313" key="2">
    <source>
        <dbReference type="EMBL" id="ODM94015.1"/>
    </source>
</evidence>
<feature type="domain" description="PDZ" evidence="1">
    <location>
        <begin position="5"/>
        <end position="54"/>
    </location>
</feature>
<evidence type="ECO:0000313" key="3">
    <source>
        <dbReference type="Proteomes" id="UP000094527"/>
    </source>
</evidence>
<dbReference type="Proteomes" id="UP000094527">
    <property type="component" value="Unassembled WGS sequence"/>
</dbReference>
<dbReference type="EMBL" id="LJIJ01000872">
    <property type="protein sequence ID" value="ODM94015.1"/>
    <property type="molecule type" value="Genomic_DNA"/>
</dbReference>
<dbReference type="GO" id="GO:0044325">
    <property type="term" value="F:transmembrane transporter binding"/>
    <property type="evidence" value="ECO:0007669"/>
    <property type="project" value="TreeGrafter"/>
</dbReference>
<dbReference type="OrthoDB" id="9975356at2759"/>
<dbReference type="PROSITE" id="PS50106">
    <property type="entry name" value="PDZ"/>
    <property type="match status" value="1"/>
</dbReference>
<dbReference type="Gene3D" id="2.30.42.10">
    <property type="match status" value="1"/>
</dbReference>
<protein>
    <submittedName>
        <fullName evidence="2">Golgi-associated PDZ and coiled-coil motif-containing protein</fullName>
    </submittedName>
</protein>
<dbReference type="STRING" id="48709.A0A1D2MMB7"/>
<proteinExistence type="predicted"/>
<dbReference type="InterPro" id="IPR036034">
    <property type="entry name" value="PDZ_sf"/>
</dbReference>